<feature type="region of interest" description="Disordered" evidence="1">
    <location>
        <begin position="144"/>
        <end position="168"/>
    </location>
</feature>
<dbReference type="Pfam" id="PF12802">
    <property type="entry name" value="MarR_2"/>
    <property type="match status" value="1"/>
</dbReference>
<dbReference type="Gene3D" id="1.10.10.10">
    <property type="entry name" value="Winged helix-like DNA-binding domain superfamily/Winged helix DNA-binding domain"/>
    <property type="match status" value="1"/>
</dbReference>
<gene>
    <name evidence="3" type="ORF">SAMN05421853_101517</name>
</gene>
<evidence type="ECO:0000313" key="4">
    <source>
        <dbReference type="Proteomes" id="UP000243106"/>
    </source>
</evidence>
<dbReference type="InterPro" id="IPR036390">
    <property type="entry name" value="WH_DNA-bd_sf"/>
</dbReference>
<dbReference type="InterPro" id="IPR000835">
    <property type="entry name" value="HTH_MarR-typ"/>
</dbReference>
<dbReference type="PRINTS" id="PR00598">
    <property type="entry name" value="HTHMARR"/>
</dbReference>
<dbReference type="SUPFAM" id="SSF46785">
    <property type="entry name" value="Winged helix' DNA-binding domain"/>
    <property type="match status" value="1"/>
</dbReference>
<dbReference type="InterPro" id="IPR036388">
    <property type="entry name" value="WH-like_DNA-bd_sf"/>
</dbReference>
<evidence type="ECO:0000313" key="3">
    <source>
        <dbReference type="EMBL" id="SFQ06865.1"/>
    </source>
</evidence>
<dbReference type="SMART" id="SM00347">
    <property type="entry name" value="HTH_MARR"/>
    <property type="match status" value="1"/>
</dbReference>
<dbReference type="InterPro" id="IPR039422">
    <property type="entry name" value="MarR/SlyA-like"/>
</dbReference>
<dbReference type="STRING" id="93684.SAMN05421853_101517"/>
<dbReference type="AlphaFoldDB" id="A0A1I5VH93"/>
<dbReference type="PANTHER" id="PTHR33164">
    <property type="entry name" value="TRANSCRIPTIONAL REGULATOR, MARR FAMILY"/>
    <property type="match status" value="1"/>
</dbReference>
<accession>A0A1I5VH93</accession>
<reference evidence="4" key="1">
    <citation type="submission" date="2016-10" db="EMBL/GenBank/DDBJ databases">
        <authorList>
            <person name="Varghese N."/>
            <person name="Submissions S."/>
        </authorList>
    </citation>
    <scope>NUCLEOTIDE SEQUENCE [LARGE SCALE GENOMIC DNA]</scope>
    <source>
        <strain evidence="4">JCM 10271</strain>
    </source>
</reference>
<dbReference type="PANTHER" id="PTHR33164:SF99">
    <property type="entry name" value="MARR FAMILY REGULATORY PROTEIN"/>
    <property type="match status" value="1"/>
</dbReference>
<feature type="domain" description="HTH marR-type" evidence="2">
    <location>
        <begin position="8"/>
        <end position="141"/>
    </location>
</feature>
<keyword evidence="4" id="KW-1185">Reference proteome</keyword>
<dbReference type="RefSeq" id="WP_093009198.1">
    <property type="nucleotide sequence ID" value="NZ_FOXV01000001.1"/>
</dbReference>
<name>A0A1I5VH93_9RHOB</name>
<protein>
    <submittedName>
        <fullName evidence="3">DNA-binding transcriptional regulator, MarR family</fullName>
    </submittedName>
</protein>
<evidence type="ECO:0000259" key="2">
    <source>
        <dbReference type="PROSITE" id="PS50995"/>
    </source>
</evidence>
<dbReference type="EMBL" id="FOXV01000001">
    <property type="protein sequence ID" value="SFQ06865.1"/>
    <property type="molecule type" value="Genomic_DNA"/>
</dbReference>
<sequence>MPTDFHLSTFLPYRLAVLSERVSRRLSVEYGRSHDLSVAEWRVLAHLSRCGAVSVREIHGCVNLDKPRVSRAVSRLEAQGLVSKAPVDLDGRLVAISLTEKGRAIFADIVPKAHAVERRLLDAIAPEDLATVFRVMEQWHSVLDDDPDARPRSQMDLDGLTDATRRGA</sequence>
<dbReference type="Proteomes" id="UP000243106">
    <property type="component" value="Unassembled WGS sequence"/>
</dbReference>
<evidence type="ECO:0000256" key="1">
    <source>
        <dbReference type="SAM" id="MobiDB-lite"/>
    </source>
</evidence>
<proteinExistence type="predicted"/>
<dbReference type="GO" id="GO:0006950">
    <property type="term" value="P:response to stress"/>
    <property type="evidence" value="ECO:0007669"/>
    <property type="project" value="TreeGrafter"/>
</dbReference>
<dbReference type="GO" id="GO:0003677">
    <property type="term" value="F:DNA binding"/>
    <property type="evidence" value="ECO:0007669"/>
    <property type="project" value="UniProtKB-KW"/>
</dbReference>
<organism evidence="3 4">
    <name type="scientific">Roseivivax halotolerans</name>
    <dbReference type="NCBI Taxonomy" id="93684"/>
    <lineage>
        <taxon>Bacteria</taxon>
        <taxon>Pseudomonadati</taxon>
        <taxon>Pseudomonadota</taxon>
        <taxon>Alphaproteobacteria</taxon>
        <taxon>Rhodobacterales</taxon>
        <taxon>Roseobacteraceae</taxon>
        <taxon>Roseivivax</taxon>
    </lineage>
</organism>
<keyword evidence="3" id="KW-0238">DNA-binding</keyword>
<dbReference type="GO" id="GO:0003700">
    <property type="term" value="F:DNA-binding transcription factor activity"/>
    <property type="evidence" value="ECO:0007669"/>
    <property type="project" value="InterPro"/>
</dbReference>
<dbReference type="PROSITE" id="PS50995">
    <property type="entry name" value="HTH_MARR_2"/>
    <property type="match status" value="1"/>
</dbReference>